<keyword evidence="1" id="KW-0175">Coiled coil</keyword>
<sequence length="395" mass="47121">MNQEQDSQSQSSHIKQSQETNEFESNQFEFNESIDDEKFALKQLLQQHSNQIQDYFQKLKGDVQKNTIKKFVEKQLKLFSQDVEKKLEQLFERLISEKEIQIAQIQQEKNQKDQEILELTQKYNEVNNSLMLGSYNDNNICLKITQINQLLERTCQTTIQASQQLDNQSLDQMQQQIQMIRESITGDTETQINNLQKQLQDKDTLIKQLQKEKTELQNQQKNNNSSIILMKKIEEIIQQYQNQCNQADLINKKTNQIVEINKELNKLNTLISNENEKLKSQFEEEKNKTVQKQLEGCFKLQDRSLLYIQLGLKIFQQYYRSHIQDDKNIQSQIARLNKFHQNYLKKENFKLINLGDIEQFYIKQEFELKSLFDESLKEYKNLINEITQRRIPFNA</sequence>
<feature type="coiled-coil region" evidence="1">
    <location>
        <begin position="91"/>
        <end position="129"/>
    </location>
</feature>
<dbReference type="OrthoDB" id="310783at2759"/>
<protein>
    <submittedName>
        <fullName evidence="3">Uncharacterized protein</fullName>
    </submittedName>
</protein>
<evidence type="ECO:0000256" key="1">
    <source>
        <dbReference type="SAM" id="Coils"/>
    </source>
</evidence>
<dbReference type="OMA" id="QLEGCFK"/>
<keyword evidence="4" id="KW-1185">Reference proteome</keyword>
<evidence type="ECO:0000313" key="4">
    <source>
        <dbReference type="Proteomes" id="UP000683925"/>
    </source>
</evidence>
<proteinExistence type="predicted"/>
<organism evidence="3 4">
    <name type="scientific">Paramecium octaurelia</name>
    <dbReference type="NCBI Taxonomy" id="43137"/>
    <lineage>
        <taxon>Eukaryota</taxon>
        <taxon>Sar</taxon>
        <taxon>Alveolata</taxon>
        <taxon>Ciliophora</taxon>
        <taxon>Intramacronucleata</taxon>
        <taxon>Oligohymenophorea</taxon>
        <taxon>Peniculida</taxon>
        <taxon>Parameciidae</taxon>
        <taxon>Paramecium</taxon>
    </lineage>
</organism>
<feature type="region of interest" description="Disordered" evidence="2">
    <location>
        <begin position="1"/>
        <end position="27"/>
    </location>
</feature>
<comment type="caution">
    <text evidence="3">The sequence shown here is derived from an EMBL/GenBank/DDBJ whole genome shotgun (WGS) entry which is preliminary data.</text>
</comment>
<gene>
    <name evidence="3" type="ORF">POCTA_138.1.T0150139</name>
</gene>
<feature type="coiled-coil region" evidence="1">
    <location>
        <begin position="192"/>
        <end position="295"/>
    </location>
</feature>
<reference evidence="3" key="1">
    <citation type="submission" date="2021-01" db="EMBL/GenBank/DDBJ databases">
        <authorList>
            <consortium name="Genoscope - CEA"/>
            <person name="William W."/>
        </authorList>
    </citation>
    <scope>NUCLEOTIDE SEQUENCE</scope>
</reference>
<dbReference type="Proteomes" id="UP000683925">
    <property type="component" value="Unassembled WGS sequence"/>
</dbReference>
<evidence type="ECO:0000313" key="3">
    <source>
        <dbReference type="EMBL" id="CAD8143641.1"/>
    </source>
</evidence>
<dbReference type="EMBL" id="CAJJDP010000015">
    <property type="protein sequence ID" value="CAD8143641.1"/>
    <property type="molecule type" value="Genomic_DNA"/>
</dbReference>
<evidence type="ECO:0000256" key="2">
    <source>
        <dbReference type="SAM" id="MobiDB-lite"/>
    </source>
</evidence>
<dbReference type="AlphaFoldDB" id="A0A8S1SQ75"/>
<accession>A0A8S1SQ75</accession>
<name>A0A8S1SQ75_PAROT</name>